<evidence type="ECO:0008006" key="6">
    <source>
        <dbReference type="Google" id="ProtNLM"/>
    </source>
</evidence>
<dbReference type="eggNOG" id="COG4654">
    <property type="taxonomic scope" value="Bacteria"/>
</dbReference>
<evidence type="ECO:0000259" key="3">
    <source>
        <dbReference type="Pfam" id="PF07583"/>
    </source>
</evidence>
<gene>
    <name evidence="5" type="ordered locus">Acid_1145</name>
</gene>
<dbReference type="AlphaFoldDB" id="Q029Y7"/>
<accession>Q029Y7</accession>
<feature type="domain" description="DUF1553" evidence="4">
    <location>
        <begin position="434"/>
        <end position="682"/>
    </location>
</feature>
<dbReference type="InParanoid" id="Q029Y7"/>
<feature type="coiled-coil region" evidence="1">
    <location>
        <begin position="263"/>
        <end position="290"/>
    </location>
</feature>
<evidence type="ECO:0000259" key="4">
    <source>
        <dbReference type="Pfam" id="PF07587"/>
    </source>
</evidence>
<dbReference type="HOGENOM" id="CLU_005632_1_0_0"/>
<feature type="chain" id="PRO_5004163954" description="DUF1549 domain-containing protein" evidence="2">
    <location>
        <begin position="18"/>
        <end position="735"/>
    </location>
</feature>
<evidence type="ECO:0000313" key="5">
    <source>
        <dbReference type="EMBL" id="ABJ82139.1"/>
    </source>
</evidence>
<feature type="domain" description="DUF1549" evidence="3">
    <location>
        <begin position="52"/>
        <end position="257"/>
    </location>
</feature>
<dbReference type="InterPro" id="IPR011444">
    <property type="entry name" value="DUF1549"/>
</dbReference>
<keyword evidence="2" id="KW-0732">Signal</keyword>
<dbReference type="STRING" id="234267.Acid_1145"/>
<organism evidence="5">
    <name type="scientific">Solibacter usitatus (strain Ellin6076)</name>
    <dbReference type="NCBI Taxonomy" id="234267"/>
    <lineage>
        <taxon>Bacteria</taxon>
        <taxon>Pseudomonadati</taxon>
        <taxon>Acidobacteriota</taxon>
        <taxon>Terriglobia</taxon>
        <taxon>Bryobacterales</taxon>
        <taxon>Solibacteraceae</taxon>
        <taxon>Candidatus Solibacter</taxon>
    </lineage>
</organism>
<evidence type="ECO:0000256" key="1">
    <source>
        <dbReference type="SAM" id="Coils"/>
    </source>
</evidence>
<dbReference type="PANTHER" id="PTHR35889:SF3">
    <property type="entry name" value="F-BOX DOMAIN-CONTAINING PROTEIN"/>
    <property type="match status" value="1"/>
</dbReference>
<dbReference type="OrthoDB" id="127107at2"/>
<feature type="signal peptide" evidence="2">
    <location>
        <begin position="1"/>
        <end position="17"/>
    </location>
</feature>
<dbReference type="KEGG" id="sus:Acid_1145"/>
<evidence type="ECO:0000256" key="2">
    <source>
        <dbReference type="SAM" id="SignalP"/>
    </source>
</evidence>
<dbReference type="PANTHER" id="PTHR35889">
    <property type="entry name" value="CYCLOINULO-OLIGOSACCHARIDE FRUCTANOTRANSFERASE-RELATED"/>
    <property type="match status" value="1"/>
</dbReference>
<dbReference type="Pfam" id="PF07583">
    <property type="entry name" value="PSCyt2"/>
    <property type="match status" value="1"/>
</dbReference>
<keyword evidence="1" id="KW-0175">Coiled coil</keyword>
<name>Q029Y7_SOLUE</name>
<dbReference type="InterPro" id="IPR022655">
    <property type="entry name" value="DUF1553"/>
</dbReference>
<sequence length="735" mass="82704" precursor="true">MRSAGLCVFVCCAAMFAADTFSQRQREFWSFQKVKPQAPPAVKNAVWERTAIDRFVAAKLEAKGIAPGPPADRVTLLRRATFDLIGLAPTPEEVDAFMADRSPDAFAKVVERLLASPQYGERWGRHWLDLARYAESEGFKSDEARPNAWRYRDYVIDSLNRDKPYDRFVQEQIAGDELWPESPEARVATGFGRHYPDESNARNLQQRRQEILDDITDTTGSVFLGLTVGCARCHNHKFDPILQADYYRLQAFFANTAADDHIAMMSREQLADYRRRKAAWEEQTREIRGKIAAVLEPVKHNTVQDYFDKYPPEIQAMILKPAAERSPYETQMWAKARPYLEMADDDAAKQLKGEQKKAYDVLKSELAKFSELDPGELPEGIGLADLGRTAPATHVLSVGVYDAPKQEVQPGFLTLLDAGPAKIVPPAGVESTGRRTALAKWLTDPENPLPARVMVNRVWHYHFGRGIAGTPSDFGIMGERPTHPELLDWLAQEFVSSGWSLKHMHRLIMNSAVYQQASEFRKDAAEIDSGNRLLWAFPRHRLESEVIRDSSLQVAGMLNAKAGGPSVFPDLPEGMPAPRGGWKLSSAEERNRRSVYIFVKRNARYPMMEAFDMPDTHESCSRRDVTVTAPQALSMLNDRVALEWARGFAGRALAAKDPVETAYRLAYSRVPDAWEKDTVATFFHKQRAVIEARASRGEKLAVPEGLADGVDPAYAAAFVDFCQMLLNSNEFVYRN</sequence>
<reference evidence="5" key="1">
    <citation type="submission" date="2006-10" db="EMBL/GenBank/DDBJ databases">
        <title>Complete sequence of Solibacter usitatus Ellin6076.</title>
        <authorList>
            <consortium name="US DOE Joint Genome Institute"/>
            <person name="Copeland A."/>
            <person name="Lucas S."/>
            <person name="Lapidus A."/>
            <person name="Barry K."/>
            <person name="Detter J.C."/>
            <person name="Glavina del Rio T."/>
            <person name="Hammon N."/>
            <person name="Israni S."/>
            <person name="Dalin E."/>
            <person name="Tice H."/>
            <person name="Pitluck S."/>
            <person name="Thompson L.S."/>
            <person name="Brettin T."/>
            <person name="Bruce D."/>
            <person name="Han C."/>
            <person name="Tapia R."/>
            <person name="Gilna P."/>
            <person name="Schmutz J."/>
            <person name="Larimer F."/>
            <person name="Land M."/>
            <person name="Hauser L."/>
            <person name="Kyrpides N."/>
            <person name="Mikhailova N."/>
            <person name="Janssen P.H."/>
            <person name="Kuske C.R."/>
            <person name="Richardson P."/>
        </authorList>
    </citation>
    <scope>NUCLEOTIDE SEQUENCE</scope>
    <source>
        <strain evidence="5">Ellin6076</strain>
    </source>
</reference>
<dbReference type="Pfam" id="PF07587">
    <property type="entry name" value="PSD1"/>
    <property type="match status" value="1"/>
</dbReference>
<dbReference type="EMBL" id="CP000473">
    <property type="protein sequence ID" value="ABJ82139.1"/>
    <property type="molecule type" value="Genomic_DNA"/>
</dbReference>
<protein>
    <recommendedName>
        <fullName evidence="6">DUF1549 domain-containing protein</fullName>
    </recommendedName>
</protein>
<proteinExistence type="predicted"/>